<comment type="subcellular location">
    <subcellularLocation>
        <location evidence="1">Membrane</location>
        <topology evidence="1">Multi-pass membrane protein</topology>
    </subcellularLocation>
</comment>
<dbReference type="AlphaFoldDB" id="A0AA97CTN1"/>
<dbReference type="NCBIfam" id="TIGR03061">
    <property type="entry name" value="pip_yhgE_Nterm"/>
    <property type="match status" value="1"/>
</dbReference>
<feature type="transmembrane region" description="Helical" evidence="6">
    <location>
        <begin position="442"/>
        <end position="460"/>
    </location>
</feature>
<gene>
    <name evidence="8" type="ORF">MP11Mi_12610</name>
</gene>
<evidence type="ECO:0000256" key="3">
    <source>
        <dbReference type="ARBA" id="ARBA00022989"/>
    </source>
</evidence>
<dbReference type="Gene3D" id="1.10.287.950">
    <property type="entry name" value="Methyl-accepting chemotaxis protein"/>
    <property type="match status" value="1"/>
</dbReference>
<feature type="domain" description="ABC-2 type transporter transmembrane" evidence="7">
    <location>
        <begin position="33"/>
        <end position="166"/>
    </location>
</feature>
<feature type="domain" description="ABC-2 type transporter transmembrane" evidence="7">
    <location>
        <begin position="455"/>
        <end position="613"/>
    </location>
</feature>
<dbReference type="GO" id="GO:0016020">
    <property type="term" value="C:membrane"/>
    <property type="evidence" value="ECO:0007669"/>
    <property type="project" value="UniProtKB-SubCell"/>
</dbReference>
<proteinExistence type="predicted"/>
<evidence type="ECO:0000256" key="6">
    <source>
        <dbReference type="SAM" id="Phobius"/>
    </source>
</evidence>
<name>A0AA97CTN1_9ACTN</name>
<dbReference type="InterPro" id="IPR051328">
    <property type="entry name" value="T7SS_ABC-Transporter"/>
</dbReference>
<evidence type="ECO:0000256" key="4">
    <source>
        <dbReference type="ARBA" id="ARBA00023136"/>
    </source>
</evidence>
<feature type="transmembrane region" description="Helical" evidence="6">
    <location>
        <begin position="481"/>
        <end position="503"/>
    </location>
</feature>
<organism evidence="8">
    <name type="scientific">Gordonia sp. MP11Mi</name>
    <dbReference type="NCBI Taxonomy" id="3022769"/>
    <lineage>
        <taxon>Bacteria</taxon>
        <taxon>Bacillati</taxon>
        <taxon>Actinomycetota</taxon>
        <taxon>Actinomycetes</taxon>
        <taxon>Mycobacteriales</taxon>
        <taxon>Gordoniaceae</taxon>
        <taxon>Gordonia</taxon>
    </lineage>
</organism>
<keyword evidence="4 6" id="KW-0472">Membrane</keyword>
<keyword evidence="3 6" id="KW-1133">Transmembrane helix</keyword>
<feature type="transmembrane region" description="Helical" evidence="6">
    <location>
        <begin position="593"/>
        <end position="618"/>
    </location>
</feature>
<dbReference type="GO" id="GO:0140359">
    <property type="term" value="F:ABC-type transporter activity"/>
    <property type="evidence" value="ECO:0007669"/>
    <property type="project" value="InterPro"/>
</dbReference>
<dbReference type="NCBIfam" id="TIGR03057">
    <property type="entry name" value="xxxLxxG_by_4"/>
    <property type="match status" value="5"/>
</dbReference>
<dbReference type="PANTHER" id="PTHR43077:SF5">
    <property type="entry name" value="PHAGE INFECTION PROTEIN"/>
    <property type="match status" value="1"/>
</dbReference>
<dbReference type="Gene3D" id="3.40.1710.10">
    <property type="entry name" value="abc type-2 transporter like domain"/>
    <property type="match status" value="1"/>
</dbReference>
<dbReference type="InterPro" id="IPR017500">
    <property type="entry name" value="Phage_infect_YhgE_N"/>
</dbReference>
<sequence>MTNDQPLPDPPIEAESAGPTSKRLWHDSRVWRALIAVIVTIPLAAAAVYMWAMWDPTETIDRLPVALVNNDRPAGSGADRLAAGDEITQTLLDSGALAFDPVDSSAAAAGLSAGDYYFIVSIPPNFSKTLSGIGATTKAPAMITVTYNDNNTLLASSIGDSVMSAIRAEVVSGTAGQSVKTVLEGVDELGTGIKEAATGSGQLHDGTGELAAGADELATGLRSELAPGAAEAAGGGRQLADGAGQLSSGLAELRAGTAELGSGATELADGIDELVGGVDVQRLTGQLAALKRVLPNDPSIRGIADELLGVADGLTQLKEGSRELARQLTDPKAEYRSGVEQLVTGSGELSTGATELATGLGELRAGTQQAATGAGELAKGARQVNDGAGELSTGLTDGAREVPAMGDDAQQQSLADLLATPVETNGVNLAAARLNGPGGAPLLLMLITALIPLVVFMCCRPLRAAISHPRRVGLGSWLRRVAFVCAVSLAAAAACTAIVWGVLSPSPDPAHLGQVLLLVAAATLMHAAVIAVMFAIGGYVVGTLTALAGIMLQLFTFGGVWMIETMPGALSWMRPLMPMTYVREGMISAFNGAPGFAGALGIVVAIGLVATVGNLLLVRGRPAETAVQPG</sequence>
<evidence type="ECO:0000313" key="8">
    <source>
        <dbReference type="EMBL" id="WOC12179.1"/>
    </source>
</evidence>
<feature type="transmembrane region" description="Helical" evidence="6">
    <location>
        <begin position="30"/>
        <end position="54"/>
    </location>
</feature>
<dbReference type="Pfam" id="PF12698">
    <property type="entry name" value="ABC2_membrane_3"/>
    <property type="match status" value="2"/>
</dbReference>
<keyword evidence="2 6" id="KW-0812">Transmembrane</keyword>
<evidence type="ECO:0000256" key="2">
    <source>
        <dbReference type="ARBA" id="ARBA00022692"/>
    </source>
</evidence>
<reference evidence="8" key="1">
    <citation type="submission" date="2023-06" db="EMBL/GenBank/DDBJ databases">
        <title>Gordonia sp. nov. and Pseudochrobactrum sp. nov., two species isolated from the burying beetle Nicrophorus vespilloides.</title>
        <authorList>
            <person name="Poehlein A."/>
            <person name="Guzman J."/>
            <person name="Daniel R."/>
            <person name="Vilcinskas A."/>
        </authorList>
    </citation>
    <scope>NUCLEOTIDE SEQUENCE</scope>
    <source>
        <strain evidence="8">MP11Mi</strain>
    </source>
</reference>
<dbReference type="InterPro" id="IPR023908">
    <property type="entry name" value="xxxLxxG_rpt"/>
</dbReference>
<feature type="region of interest" description="Disordered" evidence="5">
    <location>
        <begin position="1"/>
        <end position="20"/>
    </location>
</feature>
<dbReference type="RefSeq" id="WP_420041430.1">
    <property type="nucleotide sequence ID" value="NZ_CP128986.1"/>
</dbReference>
<dbReference type="PANTHER" id="PTHR43077">
    <property type="entry name" value="TRANSPORT PERMEASE YVFS-RELATED"/>
    <property type="match status" value="1"/>
</dbReference>
<accession>A0AA97CTN1</accession>
<feature type="transmembrane region" description="Helical" evidence="6">
    <location>
        <begin position="515"/>
        <end position="542"/>
    </location>
</feature>
<evidence type="ECO:0000256" key="1">
    <source>
        <dbReference type="ARBA" id="ARBA00004141"/>
    </source>
</evidence>
<protein>
    <recommendedName>
        <fullName evidence="7">ABC-2 type transporter transmembrane domain-containing protein</fullName>
    </recommendedName>
</protein>
<evidence type="ECO:0000259" key="7">
    <source>
        <dbReference type="Pfam" id="PF12698"/>
    </source>
</evidence>
<evidence type="ECO:0000256" key="5">
    <source>
        <dbReference type="SAM" id="MobiDB-lite"/>
    </source>
</evidence>
<dbReference type="EMBL" id="CP128986">
    <property type="protein sequence ID" value="WOC12179.1"/>
    <property type="molecule type" value="Genomic_DNA"/>
</dbReference>
<dbReference type="InterPro" id="IPR013525">
    <property type="entry name" value="ABC2_TM"/>
</dbReference>